<dbReference type="Proteomes" id="UP000005777">
    <property type="component" value="Unassembled WGS sequence"/>
</dbReference>
<dbReference type="HOGENOM" id="CLU_3221888_0_0_11"/>
<organism evidence="2 3">
    <name type="scientific">Scardovia inopinata F0304</name>
    <dbReference type="NCBI Taxonomy" id="641146"/>
    <lineage>
        <taxon>Bacteria</taxon>
        <taxon>Bacillati</taxon>
        <taxon>Actinomycetota</taxon>
        <taxon>Actinomycetes</taxon>
        <taxon>Bifidobacteriales</taxon>
        <taxon>Bifidobacteriaceae</taxon>
        <taxon>Scardovia</taxon>
    </lineage>
</organism>
<dbReference type="RefSeq" id="WP_258190459.1">
    <property type="nucleotide sequence ID" value="NZ_GG770226.1"/>
</dbReference>
<keyword evidence="3" id="KW-1185">Reference proteome</keyword>
<proteinExistence type="predicted"/>
<evidence type="ECO:0000256" key="1">
    <source>
        <dbReference type="SAM" id="MobiDB-lite"/>
    </source>
</evidence>
<dbReference type="EMBL" id="ADCX01000012">
    <property type="protein sequence ID" value="EQW13377.1"/>
    <property type="molecule type" value="Genomic_DNA"/>
</dbReference>
<reference evidence="2 3" key="1">
    <citation type="submission" date="2012-01" db="EMBL/GenBank/DDBJ databases">
        <title>The Genome Sequence of Scardovia inopinata F0304.</title>
        <authorList>
            <consortium name="The Broad Institute Genome Sequencing Platform"/>
            <person name="Ward D."/>
            <person name="Earl A."/>
            <person name="Feldgarden M."/>
            <person name="Gevers D."/>
            <person name="Young S."/>
            <person name="Zeng Q."/>
            <person name="Koehrsen M."/>
            <person name="Alvarado L."/>
            <person name="Berlin A.M."/>
            <person name="Borenstein D."/>
            <person name="Chapman S.B."/>
            <person name="Chen Z."/>
            <person name="Engels R."/>
            <person name="Freedman E."/>
            <person name="Gellesch M."/>
            <person name="Goldberg J."/>
            <person name="Griggs A."/>
            <person name="Gujja S."/>
            <person name="Heilman E.R."/>
            <person name="Heiman D.I."/>
            <person name="Hepburn T.A."/>
            <person name="Howarth C."/>
            <person name="Jen D."/>
            <person name="Larson L."/>
            <person name="Mehta T."/>
            <person name="Park D."/>
            <person name="Pearson M."/>
            <person name="Richards J."/>
            <person name="Roberts A."/>
            <person name="Saif S."/>
            <person name="Shea T.D."/>
            <person name="Shenoy N."/>
            <person name="Sisk P."/>
            <person name="Stolte C."/>
            <person name="Sykes S.N."/>
            <person name="Walk T."/>
            <person name="White J."/>
            <person name="Yandava C."/>
            <person name="Izard J."/>
            <person name="Baranova O.V."/>
            <person name="Blanton J.M."/>
            <person name="Tanner A.C."/>
            <person name="Dewhirst F."/>
            <person name="Haas B."/>
            <person name="Nusbaum C."/>
            <person name="Birren B."/>
        </authorList>
    </citation>
    <scope>NUCLEOTIDE SEQUENCE [LARGE SCALE GENOMIC DNA]</scope>
    <source>
        <strain evidence="2 3">F0304</strain>
    </source>
</reference>
<evidence type="ECO:0000313" key="2">
    <source>
        <dbReference type="EMBL" id="EQW13377.1"/>
    </source>
</evidence>
<feature type="region of interest" description="Disordered" evidence="1">
    <location>
        <begin position="1"/>
        <end position="44"/>
    </location>
</feature>
<dbReference type="AlphaFoldDB" id="W1MX90"/>
<name>W1MX90_SCAIO</name>
<evidence type="ECO:0000313" key="3">
    <source>
        <dbReference type="Proteomes" id="UP000005777"/>
    </source>
</evidence>
<gene>
    <name evidence="2" type="ORF">HMPREF9020_01555</name>
</gene>
<comment type="caution">
    <text evidence="2">The sequence shown here is derived from an EMBL/GenBank/DDBJ whole genome shotgun (WGS) entry which is preliminary data.</text>
</comment>
<feature type="compositionally biased region" description="Basic and acidic residues" evidence="1">
    <location>
        <begin position="1"/>
        <end position="25"/>
    </location>
</feature>
<sequence>MGGEEKGEEEKMKKMREEKGEEEKMKKRGKKWEAGSAKGSAKMS</sequence>
<accession>W1MX90</accession>
<protein>
    <submittedName>
        <fullName evidence="2">Uncharacterized protein</fullName>
    </submittedName>
</protein>